<dbReference type="Pfam" id="PF00646">
    <property type="entry name" value="F-box"/>
    <property type="match status" value="2"/>
</dbReference>
<dbReference type="CTD" id="9821012"/>
<dbReference type="InterPro" id="IPR001810">
    <property type="entry name" value="F-box_dom"/>
</dbReference>
<proteinExistence type="predicted"/>
<evidence type="ECO:0000259" key="1">
    <source>
        <dbReference type="PROSITE" id="PS50181"/>
    </source>
</evidence>
<dbReference type="GeneID" id="9821012"/>
<dbReference type="Pfam" id="PF07735">
    <property type="entry name" value="FBA_2"/>
    <property type="match status" value="1"/>
</dbReference>
<feature type="domain" description="F-box" evidence="1">
    <location>
        <begin position="330"/>
        <end position="379"/>
    </location>
</feature>
<organism evidence="2 3">
    <name type="scientific">Caenorhabditis remanei</name>
    <name type="common">Caenorhabditis vulgaris</name>
    <dbReference type="NCBI Taxonomy" id="31234"/>
    <lineage>
        <taxon>Eukaryota</taxon>
        <taxon>Metazoa</taxon>
        <taxon>Ecdysozoa</taxon>
        <taxon>Nematoda</taxon>
        <taxon>Chromadorea</taxon>
        <taxon>Rhabditida</taxon>
        <taxon>Rhabditina</taxon>
        <taxon>Rhabditomorpha</taxon>
        <taxon>Rhabditoidea</taxon>
        <taxon>Rhabditidae</taxon>
        <taxon>Peloderinae</taxon>
        <taxon>Caenorhabditis</taxon>
    </lineage>
</organism>
<dbReference type="PANTHER" id="PTHR21503:SF8">
    <property type="entry name" value="F-BOX ASSOCIATED DOMAIN-CONTAINING PROTEIN-RELATED"/>
    <property type="match status" value="1"/>
</dbReference>
<dbReference type="RefSeq" id="XP_053591227.1">
    <property type="nucleotide sequence ID" value="XM_053722582.1"/>
</dbReference>
<name>A0A6A5HNJ7_CAERE</name>
<dbReference type="PANTHER" id="PTHR21503">
    <property type="entry name" value="F-BOX-CONTAINING HYPOTHETICAL PROTEIN C.ELEGANS"/>
    <property type="match status" value="1"/>
</dbReference>
<gene>
    <name evidence="2" type="ORF">GCK72_000604</name>
</gene>
<comment type="caution">
    <text evidence="2">The sequence shown here is derived from an EMBL/GenBank/DDBJ whole genome shotgun (WGS) entry which is preliminary data.</text>
</comment>
<dbReference type="AlphaFoldDB" id="A0A6A5HNJ7"/>
<dbReference type="KEGG" id="crq:GCK72_000604"/>
<evidence type="ECO:0000313" key="3">
    <source>
        <dbReference type="Proteomes" id="UP000483820"/>
    </source>
</evidence>
<dbReference type="Proteomes" id="UP000483820">
    <property type="component" value="Chromosome I"/>
</dbReference>
<feature type="domain" description="F-box" evidence="1">
    <location>
        <begin position="1"/>
        <end position="49"/>
    </location>
</feature>
<sequence>MKLFNLPYLAYSQIITSMNPIEVLSLSFCSKRTRNIIKQIRFPDSLTRISTLEHDPKGPVFQLIVNTTKLIISIPFQPAPRRARSEGRRFTGIIDGVKYYFRSIGPDDDSILYTSNMNSGFKITDYFFNLVRGTLYELMLDLNVISDLKGFMSEPCMKSVQKIEIVSDTLTSEQLSVFFNSLEVTVPEFQMRSKVEGPMDPNLSFLQTDKLFLNYGECVKREHLLRMDVNYMVVFRSNLGIESIIQFIKQWRDGNNMRLTVAKIQGLSEEALNRDRFISEFNAKPWDPSKRDKCYTYDKDLLRVGIKVKGEDLQGLLMESNIILAHFPDTMKLFNLPYLAYSQIITSMNPIEVISLSFCSKTSRERIKQIHFHVPFPRISTKVNNRKAPVFQLRISTEGRHLSIPFLTAPRWARCKGSRFKGTIDGAKHHFRSIEVVTGTVLFSNIPKSYFKIVRYMLDLVRSNLPFLELDLNVIDDLKGFITEPCMKSVSGIEIISETVTAEKLSIFFNNIENPVKNVHIHSKVEGQVSTSMNIFQTEILVFYESSWITREHLLGFNGKILCIINPTFNIELIIDFIKQWRNGNNTKFVALKMSEVPQEVMNRDRFISEFNAKPWDPTKREKCYIYEKEITDVQNIVADLSDGLDFERDDGLLATIRIRPSGRFQFFVWHKRFTVPA</sequence>
<dbReference type="InterPro" id="IPR012885">
    <property type="entry name" value="F-box_Sdz-33"/>
</dbReference>
<protein>
    <recommendedName>
        <fullName evidence="1">F-box domain-containing protein</fullName>
    </recommendedName>
</protein>
<accession>A0A6A5HNJ7</accession>
<dbReference type="PROSITE" id="PS50181">
    <property type="entry name" value="FBOX"/>
    <property type="match status" value="2"/>
</dbReference>
<reference evidence="2 3" key="1">
    <citation type="submission" date="2019-12" db="EMBL/GenBank/DDBJ databases">
        <title>Chromosome-level assembly of the Caenorhabditis remanei genome.</title>
        <authorList>
            <person name="Teterina A.A."/>
            <person name="Willis J.H."/>
            <person name="Phillips P.C."/>
        </authorList>
    </citation>
    <scope>NUCLEOTIDE SEQUENCE [LARGE SCALE GENOMIC DNA]</scope>
    <source>
        <strain evidence="2 3">PX506</strain>
        <tissue evidence="2">Whole organism</tissue>
    </source>
</reference>
<evidence type="ECO:0000313" key="2">
    <source>
        <dbReference type="EMBL" id="KAF1768791.1"/>
    </source>
</evidence>
<dbReference type="EMBL" id="WUAV01000001">
    <property type="protein sequence ID" value="KAF1768791.1"/>
    <property type="molecule type" value="Genomic_DNA"/>
</dbReference>